<keyword evidence="4" id="KW-1185">Reference proteome</keyword>
<evidence type="ECO:0000256" key="1">
    <source>
        <dbReference type="PIRSR" id="PIRSR017388-1"/>
    </source>
</evidence>
<dbReference type="Proteomes" id="UP000199409">
    <property type="component" value="Unassembled WGS sequence"/>
</dbReference>
<dbReference type="SUPFAM" id="SSF53474">
    <property type="entry name" value="alpha/beta-Hydrolases"/>
    <property type="match status" value="1"/>
</dbReference>
<dbReference type="GO" id="GO:0052689">
    <property type="term" value="F:carboxylic ester hydrolase activity"/>
    <property type="evidence" value="ECO:0007669"/>
    <property type="project" value="InterPro"/>
</dbReference>
<evidence type="ECO:0000313" key="4">
    <source>
        <dbReference type="Proteomes" id="UP000199409"/>
    </source>
</evidence>
<evidence type="ECO:0000313" key="3">
    <source>
        <dbReference type="EMBL" id="SDZ80390.1"/>
    </source>
</evidence>
<feature type="active site" description="Nucleophile" evidence="1">
    <location>
        <position position="110"/>
    </location>
</feature>
<dbReference type="OrthoDB" id="9786110at2"/>
<feature type="active site" description="Charge relay system" evidence="1">
    <location>
        <position position="236"/>
    </location>
</feature>
<sequence length="263" mass="29148">MQWFEQEIELAQREGVTHQGNLPFLLTPTQTNGQAVLLIHGFSSSPKEMSAVGEILLQHQFTVYGVRLPGHGTTPEDLATRHATEWFATIERGYLALLAMGFEISAAGLSTGALLTLKLALQQPLKKMILLSPFLQLKHPLSSFATPLSYLIPYQNKTISPEEAPFYYQRRPLKGVAQINTLCKQLSGQIHKITVPSLTLASSGDKTIAKGSAEKVYKKLGGRQKQFHCYGDDVPHVLTTAENPQQQDVLQRCINFFETSVES</sequence>
<dbReference type="Gene3D" id="3.40.50.1820">
    <property type="entry name" value="alpha/beta hydrolase"/>
    <property type="match status" value="1"/>
</dbReference>
<dbReference type="AlphaFoldDB" id="A0A1H3W090"/>
<protein>
    <submittedName>
        <fullName evidence="3">Carboxylesterase</fullName>
    </submittedName>
</protein>
<dbReference type="InterPro" id="IPR051044">
    <property type="entry name" value="MAG_DAG_Lipase"/>
</dbReference>
<gene>
    <name evidence="3" type="ORF">SAMN05660420_00393</name>
</gene>
<dbReference type="InterPro" id="IPR022742">
    <property type="entry name" value="Hydrolase_4"/>
</dbReference>
<dbReference type="STRING" id="37625.SAMN05660420_00393"/>
<dbReference type="RefSeq" id="WP_092344246.1">
    <property type="nucleotide sequence ID" value="NZ_FNQN01000001.1"/>
</dbReference>
<dbReference type="InterPro" id="IPR012354">
    <property type="entry name" value="Esterase_lipase"/>
</dbReference>
<organism evidence="3 4">
    <name type="scientific">Desulfuromusa kysingii</name>
    <dbReference type="NCBI Taxonomy" id="37625"/>
    <lineage>
        <taxon>Bacteria</taxon>
        <taxon>Pseudomonadati</taxon>
        <taxon>Thermodesulfobacteriota</taxon>
        <taxon>Desulfuromonadia</taxon>
        <taxon>Desulfuromonadales</taxon>
        <taxon>Geopsychrobacteraceae</taxon>
        <taxon>Desulfuromusa</taxon>
    </lineage>
</organism>
<reference evidence="3 4" key="1">
    <citation type="submission" date="2016-10" db="EMBL/GenBank/DDBJ databases">
        <authorList>
            <person name="de Groot N.N."/>
        </authorList>
    </citation>
    <scope>NUCLEOTIDE SEQUENCE [LARGE SCALE GENOMIC DNA]</scope>
    <source>
        <strain evidence="3 4">DSM 7343</strain>
    </source>
</reference>
<dbReference type="PIRSF" id="PIRSF017388">
    <property type="entry name" value="Esterase_lipase"/>
    <property type="match status" value="1"/>
</dbReference>
<proteinExistence type="predicted"/>
<dbReference type="InterPro" id="IPR029058">
    <property type="entry name" value="AB_hydrolase_fold"/>
</dbReference>
<dbReference type="Pfam" id="PF12146">
    <property type="entry name" value="Hydrolase_4"/>
    <property type="match status" value="1"/>
</dbReference>
<feature type="active site" description="Charge relay system" evidence="1">
    <location>
        <position position="205"/>
    </location>
</feature>
<evidence type="ECO:0000259" key="2">
    <source>
        <dbReference type="Pfam" id="PF12146"/>
    </source>
</evidence>
<name>A0A1H3W090_9BACT</name>
<dbReference type="PANTHER" id="PTHR11614">
    <property type="entry name" value="PHOSPHOLIPASE-RELATED"/>
    <property type="match status" value="1"/>
</dbReference>
<feature type="domain" description="Serine aminopeptidase S33" evidence="2">
    <location>
        <begin position="34"/>
        <end position="144"/>
    </location>
</feature>
<accession>A0A1H3W090</accession>
<dbReference type="EMBL" id="FNQN01000001">
    <property type="protein sequence ID" value="SDZ80390.1"/>
    <property type="molecule type" value="Genomic_DNA"/>
</dbReference>